<dbReference type="Gene3D" id="3.50.50.60">
    <property type="entry name" value="FAD/NAD(P)-binding domain"/>
    <property type="match status" value="1"/>
</dbReference>
<organism evidence="1 2">
    <name type="scientific">Anaeromicrobium sediminis</name>
    <dbReference type="NCBI Taxonomy" id="1478221"/>
    <lineage>
        <taxon>Bacteria</taxon>
        <taxon>Bacillati</taxon>
        <taxon>Bacillota</taxon>
        <taxon>Clostridia</taxon>
        <taxon>Peptostreptococcales</taxon>
        <taxon>Thermotaleaceae</taxon>
        <taxon>Anaeromicrobium</taxon>
    </lineage>
</organism>
<dbReference type="AlphaFoldDB" id="A0A267MLU5"/>
<dbReference type="InterPro" id="IPR050407">
    <property type="entry name" value="Geranylgeranyl_reductase"/>
</dbReference>
<dbReference type="PROSITE" id="PS51257">
    <property type="entry name" value="PROKAR_LIPOPROTEIN"/>
    <property type="match status" value="1"/>
</dbReference>
<dbReference type="PRINTS" id="PR00420">
    <property type="entry name" value="RNGMNOXGNASE"/>
</dbReference>
<sequence length="369" mass="41764">MFVVKVAIIGAGVSGLSCAIELEKHGIYPEIFERNSFIGEHHPHVSAFLGLITRPAADPIKYIDKEFGIKLKPLKKFRKVIHYSPNNQVSVSGPLGYFMIRGKEENSVKNQLCRQVKSQIHLNSFVQPEDLERDFDYVVVADGHWAIPTRYGIWQEVMRTWVSGGIFEGDFENDTLKMWLDNQLTKGVYIYLAPYSKKKAVIAHVVQNIGHEDLNGYWYRFLESHGILKEYDMIEYWERPHHAGTVTTNRVGKIYFAGAAGGGVEPFLGFGQFNAVISGVMVARSIAQGTDVNLLLKDLHKKSQQLITFRPLLNTATNDDYDRLLGIMKTPGLRSMVYRTDIDMIKLLSNGLKLVLGESKNQVSSTKRR</sequence>
<accession>A0A267MLU5</accession>
<evidence type="ECO:0008006" key="3">
    <source>
        <dbReference type="Google" id="ProtNLM"/>
    </source>
</evidence>
<protein>
    <recommendedName>
        <fullName evidence="3">Dehydrogenase</fullName>
    </recommendedName>
</protein>
<dbReference type="Proteomes" id="UP000216024">
    <property type="component" value="Unassembled WGS sequence"/>
</dbReference>
<keyword evidence="2" id="KW-1185">Reference proteome</keyword>
<evidence type="ECO:0000313" key="1">
    <source>
        <dbReference type="EMBL" id="PAB59845.1"/>
    </source>
</evidence>
<dbReference type="RefSeq" id="WP_095132669.1">
    <property type="nucleotide sequence ID" value="NZ_NIBG01000005.1"/>
</dbReference>
<comment type="caution">
    <text evidence="1">The sequence shown here is derived from an EMBL/GenBank/DDBJ whole genome shotgun (WGS) entry which is preliminary data.</text>
</comment>
<dbReference type="OrthoDB" id="25353at2"/>
<proteinExistence type="predicted"/>
<dbReference type="EMBL" id="NIBG01000005">
    <property type="protein sequence ID" value="PAB59845.1"/>
    <property type="molecule type" value="Genomic_DNA"/>
</dbReference>
<reference evidence="1 2" key="1">
    <citation type="submission" date="2017-06" db="EMBL/GenBank/DDBJ databases">
        <title>Draft genome sequence of anaerobic fermentative bacterium Anaeromicrobium sediminis DY2726D isolated from West Pacific Ocean sediments.</title>
        <authorList>
            <person name="Zeng X."/>
        </authorList>
    </citation>
    <scope>NUCLEOTIDE SEQUENCE [LARGE SCALE GENOMIC DNA]</scope>
    <source>
        <strain evidence="1 2">DY2726D</strain>
    </source>
</reference>
<dbReference type="PANTHER" id="PTHR42685:SF22">
    <property type="entry name" value="CONDITIONED MEDIUM FACTOR RECEPTOR 1"/>
    <property type="match status" value="1"/>
</dbReference>
<dbReference type="Pfam" id="PF13450">
    <property type="entry name" value="NAD_binding_8"/>
    <property type="match status" value="1"/>
</dbReference>
<dbReference type="SUPFAM" id="SSF51905">
    <property type="entry name" value="FAD/NAD(P)-binding domain"/>
    <property type="match status" value="1"/>
</dbReference>
<dbReference type="InterPro" id="IPR036188">
    <property type="entry name" value="FAD/NAD-bd_sf"/>
</dbReference>
<gene>
    <name evidence="1" type="ORF">CCE28_07775</name>
</gene>
<evidence type="ECO:0000313" key="2">
    <source>
        <dbReference type="Proteomes" id="UP000216024"/>
    </source>
</evidence>
<dbReference type="PANTHER" id="PTHR42685">
    <property type="entry name" value="GERANYLGERANYL DIPHOSPHATE REDUCTASE"/>
    <property type="match status" value="1"/>
</dbReference>
<name>A0A267MLU5_9FIRM</name>